<dbReference type="Proteomes" id="UP000249886">
    <property type="component" value="Unassembled WGS sequence"/>
</dbReference>
<evidence type="ECO:0000313" key="3">
    <source>
        <dbReference type="Proteomes" id="UP000249886"/>
    </source>
</evidence>
<accession>A0A8B4H979</accession>
<evidence type="ECO:0000256" key="1">
    <source>
        <dbReference type="SAM" id="MobiDB-lite"/>
    </source>
</evidence>
<dbReference type="EMBL" id="UARK01000031">
    <property type="protein sequence ID" value="SPW31291.1"/>
    <property type="molecule type" value="Genomic_DNA"/>
</dbReference>
<gene>
    <name evidence="2" type="ORF">NCTC10254_02040</name>
</gene>
<sequence>MAERLIQSHLTGLRLGAGLRHRRRNALLPKPVDHAFYRTRGGGDKRRPAAGHGVRQQQRHHFPDLGKIPPGRGARLELQRQRILPTHTRRGDRPPRLAGLRRPHHQRIVGAVRGCRQVQVSGIHRSRSPHGGCLPPGGQKLRIRGLQIRDPGADFLRVHRHHVGSRRHEFRQGAHGSSRQVSQHRDESLHAVSGNPVGNLGQKLLQSGVFPVGHRKFGGAAGHVVGDEQFPRRVDVHGGIVQVGEGPLVGDAKRPQVGEFVAPEFGPDGVLAGGGEYVDDAAAGGEFAAPGHEVNVFVGFEHQVVGEVGEVVVVADSEGEWVAAGVGFEYGLAHAPGGGHHDTQVCEVVEDFRAGAGHVGGG</sequence>
<feature type="compositionally biased region" description="Basic and acidic residues" evidence="1">
    <location>
        <begin position="36"/>
        <end position="47"/>
    </location>
</feature>
<comment type="caution">
    <text evidence="2">The sequence shown here is derived from an EMBL/GenBank/DDBJ whole genome shotgun (WGS) entry which is preliminary data.</text>
</comment>
<proteinExistence type="predicted"/>
<organism evidence="2 3">
    <name type="scientific">Corynebacterium matruchotii</name>
    <dbReference type="NCBI Taxonomy" id="43768"/>
    <lineage>
        <taxon>Bacteria</taxon>
        <taxon>Bacillati</taxon>
        <taxon>Actinomycetota</taxon>
        <taxon>Actinomycetes</taxon>
        <taxon>Mycobacteriales</taxon>
        <taxon>Corynebacteriaceae</taxon>
        <taxon>Corynebacterium</taxon>
    </lineage>
</organism>
<feature type="region of interest" description="Disordered" evidence="1">
    <location>
        <begin position="163"/>
        <end position="197"/>
    </location>
</feature>
<dbReference type="AlphaFoldDB" id="A0A8B4H979"/>
<evidence type="ECO:0000313" key="2">
    <source>
        <dbReference type="EMBL" id="SPW31291.1"/>
    </source>
</evidence>
<name>A0A8B4H979_9CORY</name>
<reference evidence="2 3" key="1">
    <citation type="submission" date="2018-06" db="EMBL/GenBank/DDBJ databases">
        <authorList>
            <consortium name="Pathogen Informatics"/>
            <person name="Doyle S."/>
        </authorList>
    </citation>
    <scope>NUCLEOTIDE SEQUENCE [LARGE SCALE GENOMIC DNA]</scope>
    <source>
        <strain evidence="2 3">NCTC10254</strain>
    </source>
</reference>
<protein>
    <submittedName>
        <fullName evidence="2">Uncharacterized protein</fullName>
    </submittedName>
</protein>
<feature type="region of interest" description="Disordered" evidence="1">
    <location>
        <begin position="36"/>
        <end position="102"/>
    </location>
</feature>